<keyword evidence="3" id="KW-1185">Reference proteome</keyword>
<dbReference type="Pfam" id="PF03959">
    <property type="entry name" value="FSH1"/>
    <property type="match status" value="1"/>
</dbReference>
<dbReference type="EMBL" id="JBEXAE010000003">
    <property type="protein sequence ID" value="MET6990413.1"/>
    <property type="molecule type" value="Genomic_DNA"/>
</dbReference>
<evidence type="ECO:0000259" key="1">
    <source>
        <dbReference type="Pfam" id="PF03959"/>
    </source>
</evidence>
<proteinExistence type="predicted"/>
<sequence length="213" mass="24447">MTSKEKKVTYTIANSYSTLNELTENTKRVWIVFHGIGHLSTYFLRYFNELPSEENYIVAPQAQSKYYLNNSYTHVGACWLTKNNTKEGIDNVLHYIDTVYKNEEIPEHCELIVLGFSQGVSIAARWVAKRKINCKHLVLYAGSLPQELTQSDFSHLETNRSKVTYVLGDQDPYLSAERISLETIKIENVFQGKANKLYFKGGHDVKKEIINAL</sequence>
<dbReference type="InterPro" id="IPR029058">
    <property type="entry name" value="AB_hydrolase_fold"/>
</dbReference>
<dbReference type="Gene3D" id="3.40.50.1820">
    <property type="entry name" value="alpha/beta hydrolase"/>
    <property type="match status" value="1"/>
</dbReference>
<accession>A0ABV2STB5</accession>
<evidence type="ECO:0000313" key="2">
    <source>
        <dbReference type="EMBL" id="MET6990413.1"/>
    </source>
</evidence>
<dbReference type="InterPro" id="IPR005645">
    <property type="entry name" value="FSH-like_dom"/>
</dbReference>
<dbReference type="RefSeq" id="WP_354614814.1">
    <property type="nucleotide sequence ID" value="NZ_JBEXAE010000003.1"/>
</dbReference>
<organism evidence="2 3">
    <name type="scientific">Sediminicola arcticus</name>
    <dbReference type="NCBI Taxonomy" id="1574308"/>
    <lineage>
        <taxon>Bacteria</taxon>
        <taxon>Pseudomonadati</taxon>
        <taxon>Bacteroidota</taxon>
        <taxon>Flavobacteriia</taxon>
        <taxon>Flavobacteriales</taxon>
        <taxon>Flavobacteriaceae</taxon>
        <taxon>Sediminicola</taxon>
    </lineage>
</organism>
<protein>
    <submittedName>
        <fullName evidence="2">Esterase</fullName>
    </submittedName>
</protein>
<reference evidence="2 3" key="1">
    <citation type="submission" date="2024-07" db="EMBL/GenBank/DDBJ databases">
        <title>The genome sequence of type strain Sediminicola arcticus GDMCC 1.2805.</title>
        <authorList>
            <person name="Liu Y."/>
        </authorList>
    </citation>
    <scope>NUCLEOTIDE SEQUENCE [LARGE SCALE GENOMIC DNA]</scope>
    <source>
        <strain evidence="2 3">GDMCC 1.2805</strain>
    </source>
</reference>
<feature type="domain" description="Serine hydrolase" evidence="1">
    <location>
        <begin position="75"/>
        <end position="205"/>
    </location>
</feature>
<gene>
    <name evidence="2" type="ORF">ABXZ36_07115</name>
</gene>
<dbReference type="Proteomes" id="UP001549799">
    <property type="component" value="Unassembled WGS sequence"/>
</dbReference>
<name>A0ABV2STB5_9FLAO</name>
<evidence type="ECO:0000313" key="3">
    <source>
        <dbReference type="Proteomes" id="UP001549799"/>
    </source>
</evidence>
<dbReference type="SUPFAM" id="SSF53474">
    <property type="entry name" value="alpha/beta-Hydrolases"/>
    <property type="match status" value="1"/>
</dbReference>
<comment type="caution">
    <text evidence="2">The sequence shown here is derived from an EMBL/GenBank/DDBJ whole genome shotgun (WGS) entry which is preliminary data.</text>
</comment>